<evidence type="ECO:0000313" key="1">
    <source>
        <dbReference type="EMBL" id="SVC96544.1"/>
    </source>
</evidence>
<dbReference type="AlphaFoldDB" id="A0A382RFQ5"/>
<dbReference type="EMBL" id="UINC01121405">
    <property type="protein sequence ID" value="SVC96544.1"/>
    <property type="molecule type" value="Genomic_DNA"/>
</dbReference>
<sequence>MRLVLCWYSDLIYAGKCDLNGNADTDALPKNPSFVTDRVVPGPHTVGL</sequence>
<accession>A0A382RFQ5</accession>
<feature type="non-terminal residue" evidence="1">
    <location>
        <position position="1"/>
    </location>
</feature>
<reference evidence="1" key="1">
    <citation type="submission" date="2018-05" db="EMBL/GenBank/DDBJ databases">
        <authorList>
            <person name="Lanie J.A."/>
            <person name="Ng W.-L."/>
            <person name="Kazmierczak K.M."/>
            <person name="Andrzejewski T.M."/>
            <person name="Davidsen T.M."/>
            <person name="Wayne K.J."/>
            <person name="Tettelin H."/>
            <person name="Glass J.I."/>
            <person name="Rusch D."/>
            <person name="Podicherti R."/>
            <person name="Tsui H.-C.T."/>
            <person name="Winkler M.E."/>
        </authorList>
    </citation>
    <scope>NUCLEOTIDE SEQUENCE</scope>
</reference>
<gene>
    <name evidence="1" type="ORF">METZ01_LOCUS349398</name>
</gene>
<organism evidence="1">
    <name type="scientific">marine metagenome</name>
    <dbReference type="NCBI Taxonomy" id="408172"/>
    <lineage>
        <taxon>unclassified sequences</taxon>
        <taxon>metagenomes</taxon>
        <taxon>ecological metagenomes</taxon>
    </lineage>
</organism>
<proteinExistence type="predicted"/>
<protein>
    <submittedName>
        <fullName evidence="1">Uncharacterized protein</fullName>
    </submittedName>
</protein>
<feature type="non-terminal residue" evidence="1">
    <location>
        <position position="48"/>
    </location>
</feature>
<name>A0A382RFQ5_9ZZZZ</name>